<feature type="chain" id="PRO_5046799153" description="Peptidase M60 domain-containing protein" evidence="1">
    <location>
        <begin position="24"/>
        <end position="932"/>
    </location>
</feature>
<evidence type="ECO:0000256" key="1">
    <source>
        <dbReference type="SAM" id="SignalP"/>
    </source>
</evidence>
<keyword evidence="3" id="KW-1185">Reference proteome</keyword>
<name>A0ABY0CXH6_9DELT</name>
<evidence type="ECO:0008006" key="4">
    <source>
        <dbReference type="Google" id="ProtNLM"/>
    </source>
</evidence>
<dbReference type="EMBL" id="SADD01000001">
    <property type="protein sequence ID" value="RVU48571.1"/>
    <property type="molecule type" value="Genomic_DNA"/>
</dbReference>
<dbReference type="Proteomes" id="UP000282926">
    <property type="component" value="Unassembled WGS sequence"/>
</dbReference>
<gene>
    <name evidence="2" type="ORF">EA187_03840</name>
</gene>
<dbReference type="RefSeq" id="WP_127779234.1">
    <property type="nucleotide sequence ID" value="NZ_SADD01000001.1"/>
</dbReference>
<dbReference type="PROSITE" id="PS51257">
    <property type="entry name" value="PROKAR_LIPOPROTEIN"/>
    <property type="match status" value="1"/>
</dbReference>
<reference evidence="2 3" key="1">
    <citation type="submission" date="2019-01" db="EMBL/GenBank/DDBJ databases">
        <title>Lujinxingia litoralis gen. nov., sp. nov. and Lujinxingia sediminis gen. nov., sp. nov., new members in the order Bradymonadales, isolated from coastal sediment.</title>
        <authorList>
            <person name="Li C.-M."/>
        </authorList>
    </citation>
    <scope>NUCLEOTIDE SEQUENCE [LARGE SCALE GENOMIC DNA]</scope>
    <source>
        <strain evidence="2 3">SEH01</strain>
    </source>
</reference>
<feature type="signal peptide" evidence="1">
    <location>
        <begin position="1"/>
        <end position="23"/>
    </location>
</feature>
<keyword evidence="1" id="KW-0732">Signal</keyword>
<protein>
    <recommendedName>
        <fullName evidence="4">Peptidase M60 domain-containing protein</fullName>
    </recommendedName>
</protein>
<comment type="caution">
    <text evidence="2">The sequence shown here is derived from an EMBL/GenBank/DDBJ whole genome shotgun (WGS) entry which is preliminary data.</text>
</comment>
<evidence type="ECO:0000313" key="3">
    <source>
        <dbReference type="Proteomes" id="UP000282926"/>
    </source>
</evidence>
<accession>A0ABY0CXH6</accession>
<sequence>MNVLFKRSPALLAAGLLACTAMACGDATDTSPDESSTPAQADQALEAVAAPAPLSIGERGNLDELSRLIADADVRALNEALPALYATRGPVQLVTQGPIIDYADAREPVYIRHPNSPDLHLMIAAGAEIQLKLRDTSGRLHEIAHVLEEVEGGLAELRILATDLPAAGTLLLGTADTDLEALGDDVFALAVLDEPMSCEGAERECASGDLACMIQAHSSCITSSFDALPALHEDASPAELITSYIADRSVFGALRVDSFDENRGTVTLQLSNRVRPERAVMILEDGSQKPLEFEQTGDFTVRVNAPEEGFGPDTLIALQAPGGGIEDTGVVIAPIFGWSFPDKTWQVSGCLKFQNQAELSATTTEEILHDIDVRVATSVDGFFFRPWAATRTNANGCFNAKKKFTGMFAGAKRRIRIQYRLKDGDFAAWNTFSADGILRQGYSVIKKTHKLAHAPSGHTMGWMLIAPGQPDALGDADHRRRAVAFDAMRRIDQVSGAQNDWLRFHGPVFFNYPVPFNKVGIVPPNPANVLAPINPFPIAHRVFLSEDSWTFETAVHEIAHAWHYKHKSGNIPNVVTSLIDGWNTHNCQEDTNVAFLEGFAEYFAHEALCGAIFDSGACSESEQHYYESPLSLHGLYQDYDNTCASESQPPLNSPYRVIRHDDGVTHGLKLLTANNFYRRNFTSSGQTANVHSSINLPAECYWGTTDYDFWDLLWAFKADPDKGFGDHFSIAPGNDLVDFMQRFAAIHDTHAHFLNQRLPFLNPLHGSNPSQSCFKRCTQPAVMADGQLQSATPANNHCEVIGAPSWVDVSVSERNWFTETSPICPVGTWDTENCHVLTPHPDVSPFIWQGHLYTTALPGGVCPDGWFDEENCQIAQPVPGHQPFIWDGKLYFTAQYSCPIGEKINDDLCLIGTTPPGTTAAVTGNNMLSYFE</sequence>
<organism evidence="2 3">
    <name type="scientific">Lujinxingia sediminis</name>
    <dbReference type="NCBI Taxonomy" id="2480984"/>
    <lineage>
        <taxon>Bacteria</taxon>
        <taxon>Deltaproteobacteria</taxon>
        <taxon>Bradymonadales</taxon>
        <taxon>Lujinxingiaceae</taxon>
        <taxon>Lujinxingia</taxon>
    </lineage>
</organism>
<proteinExistence type="predicted"/>
<evidence type="ECO:0000313" key="2">
    <source>
        <dbReference type="EMBL" id="RVU48571.1"/>
    </source>
</evidence>